<proteinExistence type="inferred from homology"/>
<dbReference type="EMBL" id="JAVBIB010000010">
    <property type="protein sequence ID" value="MDV2419613.1"/>
    <property type="molecule type" value="Genomic_DNA"/>
</dbReference>
<dbReference type="Proteomes" id="UP001185706">
    <property type="component" value="Unassembled WGS sequence"/>
</dbReference>
<dbReference type="Gene3D" id="3.40.50.300">
    <property type="entry name" value="P-loop containing nucleotide triphosphate hydrolases"/>
    <property type="match status" value="1"/>
</dbReference>
<evidence type="ECO:0000259" key="4">
    <source>
        <dbReference type="SMART" id="SM00382"/>
    </source>
</evidence>
<evidence type="ECO:0000313" key="6">
    <source>
        <dbReference type="Proteomes" id="UP001185706"/>
    </source>
</evidence>
<evidence type="ECO:0000256" key="3">
    <source>
        <dbReference type="RuleBase" id="RU003651"/>
    </source>
</evidence>
<dbReference type="AlphaFoldDB" id="A0AAE4NLW2"/>
<accession>A0AAE4NLW2</accession>
<dbReference type="InterPro" id="IPR003960">
    <property type="entry name" value="ATPase_AAA_CS"/>
</dbReference>
<sequence>MDEPLTTLTVKLDHFTPQGTPMVRLPNGVLLAGDQEIKRLSPKVGDILVYSSGWEIASDHSWEVKAQIGVIEQKAGPDEVLIKTSDGYAQKLVHRNTRWSMGDYALFNESSSILKVIPQEAARKSTTEDEDSASKFRIDLDPERFHWDYFVGSHEILSDAKRIVELYTTPEGRDFISQMKVDPVHGILFAGPPGTGKTFLAQIMAAQSKSAFYLVTTASLGGQLVGQSEERLEAIYEDAAKQEMSIIFVDEIDVLTKDRSNAYEHGSRLVNVFLTNMDGVGAPENVLTIGATNRISDIDRALRRPGRFDREVYFRLPNQMDRLEILKSRTPTLANDIDFDKISSQTEGWTAAELRSILQYSGELAVIEGRSRIYNDHFLLGFEKATTARNARKGEEK</sequence>
<reference evidence="5" key="1">
    <citation type="submission" date="2023-08" db="EMBL/GenBank/DDBJ databases">
        <title>Genomic characterization of the C. tuberculostearicum species complex, a ubiquitous member of the human skin microbiome.</title>
        <authorList>
            <person name="Ahmed N."/>
            <person name="Deming C."/>
            <person name="Conlan S."/>
            <person name="Segre J."/>
        </authorList>
    </citation>
    <scope>NUCLEOTIDE SEQUENCE</scope>
    <source>
        <strain evidence="5">CTNIH22</strain>
    </source>
</reference>
<evidence type="ECO:0000256" key="2">
    <source>
        <dbReference type="ARBA" id="ARBA00022840"/>
    </source>
</evidence>
<evidence type="ECO:0000313" key="5">
    <source>
        <dbReference type="EMBL" id="MDV2419613.1"/>
    </source>
</evidence>
<dbReference type="InterPro" id="IPR027417">
    <property type="entry name" value="P-loop_NTPase"/>
</dbReference>
<dbReference type="PANTHER" id="PTHR23077">
    <property type="entry name" value="AAA-FAMILY ATPASE"/>
    <property type="match status" value="1"/>
</dbReference>
<dbReference type="SMART" id="SM00382">
    <property type="entry name" value="AAA"/>
    <property type="match status" value="1"/>
</dbReference>
<feature type="domain" description="AAA+ ATPase" evidence="4">
    <location>
        <begin position="183"/>
        <end position="318"/>
    </location>
</feature>
<dbReference type="Pfam" id="PF00004">
    <property type="entry name" value="AAA"/>
    <property type="match status" value="1"/>
</dbReference>
<comment type="similarity">
    <text evidence="3">Belongs to the AAA ATPase family.</text>
</comment>
<dbReference type="SUPFAM" id="SSF52540">
    <property type="entry name" value="P-loop containing nucleoside triphosphate hydrolases"/>
    <property type="match status" value="1"/>
</dbReference>
<dbReference type="InterPro" id="IPR041569">
    <property type="entry name" value="AAA_lid_3"/>
</dbReference>
<evidence type="ECO:0000256" key="1">
    <source>
        <dbReference type="ARBA" id="ARBA00022741"/>
    </source>
</evidence>
<keyword evidence="2 3" id="KW-0067">ATP-binding</keyword>
<gene>
    <name evidence="5" type="ORF">RAE03_07480</name>
</gene>
<dbReference type="FunFam" id="3.40.50.300:FF:000061">
    <property type="entry name" value="ATPase family, AAA domain-containing 2"/>
    <property type="match status" value="1"/>
</dbReference>
<dbReference type="GO" id="GO:0016887">
    <property type="term" value="F:ATP hydrolysis activity"/>
    <property type="evidence" value="ECO:0007669"/>
    <property type="project" value="InterPro"/>
</dbReference>
<dbReference type="InterPro" id="IPR003593">
    <property type="entry name" value="AAA+_ATPase"/>
</dbReference>
<name>A0AAE4NLW2_9CORY</name>
<keyword evidence="1 3" id="KW-0547">Nucleotide-binding</keyword>
<dbReference type="Gene3D" id="1.10.8.60">
    <property type="match status" value="1"/>
</dbReference>
<dbReference type="InterPro" id="IPR050168">
    <property type="entry name" value="AAA_ATPase_domain"/>
</dbReference>
<dbReference type="GO" id="GO:0005524">
    <property type="term" value="F:ATP binding"/>
    <property type="evidence" value="ECO:0007669"/>
    <property type="project" value="UniProtKB-KW"/>
</dbReference>
<comment type="caution">
    <text evidence="5">The sequence shown here is derived from an EMBL/GenBank/DDBJ whole genome shotgun (WGS) entry which is preliminary data.</text>
</comment>
<dbReference type="PROSITE" id="PS00674">
    <property type="entry name" value="AAA"/>
    <property type="match status" value="1"/>
</dbReference>
<organism evidence="5 6">
    <name type="scientific">Corynebacterium tuberculostearicum</name>
    <dbReference type="NCBI Taxonomy" id="38304"/>
    <lineage>
        <taxon>Bacteria</taxon>
        <taxon>Bacillati</taxon>
        <taxon>Actinomycetota</taxon>
        <taxon>Actinomycetes</taxon>
        <taxon>Mycobacteriales</taxon>
        <taxon>Corynebacteriaceae</taxon>
        <taxon>Corynebacterium</taxon>
    </lineage>
</organism>
<protein>
    <submittedName>
        <fullName evidence="5">AAA family ATPase</fullName>
    </submittedName>
</protein>
<dbReference type="RefSeq" id="WP_143339260.1">
    <property type="nucleotide sequence ID" value="NZ_JAVBIB010000010.1"/>
</dbReference>
<dbReference type="Pfam" id="PF17862">
    <property type="entry name" value="AAA_lid_3"/>
    <property type="match status" value="1"/>
</dbReference>
<dbReference type="InterPro" id="IPR003959">
    <property type="entry name" value="ATPase_AAA_core"/>
</dbReference>